<evidence type="ECO:0000256" key="5">
    <source>
        <dbReference type="ARBA" id="ARBA00022741"/>
    </source>
</evidence>
<dbReference type="GO" id="GO:0035556">
    <property type="term" value="P:intracellular signal transduction"/>
    <property type="evidence" value="ECO:0007669"/>
    <property type="project" value="TreeGrafter"/>
</dbReference>
<comment type="similarity">
    <text evidence="12">Belongs to the protein kinase superfamily.</text>
</comment>
<evidence type="ECO:0000256" key="7">
    <source>
        <dbReference type="ARBA" id="ARBA00022840"/>
    </source>
</evidence>
<dbReference type="InterPro" id="IPR011009">
    <property type="entry name" value="Kinase-like_dom_sf"/>
</dbReference>
<evidence type="ECO:0000256" key="4">
    <source>
        <dbReference type="ARBA" id="ARBA00022723"/>
    </source>
</evidence>
<dbReference type="GO" id="GO:0005524">
    <property type="term" value="F:ATP binding"/>
    <property type="evidence" value="ECO:0007669"/>
    <property type="project" value="UniProtKB-UniRule"/>
</dbReference>
<keyword evidence="5 11" id="KW-0547">Nucleotide-binding</keyword>
<comment type="cofactor">
    <cofactor evidence="1">
        <name>Mg(2+)</name>
        <dbReference type="ChEBI" id="CHEBI:18420"/>
    </cofactor>
</comment>
<sequence>MHLVYMVLEYASRGDLLAHIQKYGSLPEDRTKTLTRQICQAIHYLHSQNITHRDLKLENLLLDDLGNIKITDFGFAKRNYVGELSRTFCGSKSYAAPEILLGKPYDPRKADTWAIGYGSFSIVKLARHQCKKPDLVAVKIISLSKVPVTYQKHFLSRELEFWPRLDHPHIVKFCETFEELERVYIVLEYVCNGDMMSYLQKFGALSEAKSKKYISQVCKAVDYLHSQNITHRDLKLENLLLDQNYNIKITDFGFVTSNKKCELSQTYCGTKSYASPEILRGEPYDPRKADTWAIGVILYIMGTSRMPFDESRGIKRIIEDQKRLNLSWGKTHKISRDCRHLLKRLFTYAYMSRPSVHDILLNKWFHSETNREKHVEYKERREIKEKAEEFDTIDGVKKTKEKSSAPNDSER</sequence>
<keyword evidence="12" id="KW-0723">Serine/threonine-protein kinase</keyword>
<evidence type="ECO:0000313" key="15">
    <source>
        <dbReference type="Proteomes" id="UP001162480"/>
    </source>
</evidence>
<dbReference type="SUPFAM" id="SSF56112">
    <property type="entry name" value="Protein kinase-like (PK-like)"/>
    <property type="match status" value="2"/>
</dbReference>
<keyword evidence="6" id="KW-0221">Differentiation</keyword>
<evidence type="ECO:0000256" key="9">
    <source>
        <dbReference type="ARBA" id="ARBA00022843"/>
    </source>
</evidence>
<dbReference type="SMART" id="SM00220">
    <property type="entry name" value="S_TKc"/>
    <property type="match status" value="1"/>
</dbReference>
<dbReference type="GO" id="GO:0030154">
    <property type="term" value="P:cell differentiation"/>
    <property type="evidence" value="ECO:0007669"/>
    <property type="project" value="UniProtKB-KW"/>
</dbReference>
<keyword evidence="3" id="KW-0597">Phosphoprotein</keyword>
<evidence type="ECO:0000256" key="10">
    <source>
        <dbReference type="ARBA" id="ARBA00022871"/>
    </source>
</evidence>
<dbReference type="Pfam" id="PF00069">
    <property type="entry name" value="Pkinase"/>
    <property type="match status" value="1"/>
</dbReference>
<evidence type="ECO:0000259" key="13">
    <source>
        <dbReference type="PROSITE" id="PS50011"/>
    </source>
</evidence>
<feature type="domain" description="Protein kinase" evidence="13">
    <location>
        <begin position="109"/>
        <end position="365"/>
    </location>
</feature>
<dbReference type="PANTHER" id="PTHR24346:SF102">
    <property type="entry name" value="TESTIS-SPECIFIC SERINE_THREONINE-PROTEIN KINASE 1"/>
    <property type="match status" value="1"/>
</dbReference>
<proteinExistence type="inferred from homology"/>
<feature type="binding site" evidence="11">
    <location>
        <position position="139"/>
    </location>
    <ligand>
        <name>ATP</name>
        <dbReference type="ChEBI" id="CHEBI:30616"/>
    </ligand>
</feature>
<reference evidence="14" key="1">
    <citation type="submission" date="2023-08" db="EMBL/GenBank/DDBJ databases">
        <authorList>
            <person name="Alioto T."/>
            <person name="Alioto T."/>
            <person name="Gomez Garrido J."/>
        </authorList>
    </citation>
    <scope>NUCLEOTIDE SEQUENCE</scope>
</reference>
<evidence type="ECO:0000256" key="3">
    <source>
        <dbReference type="ARBA" id="ARBA00022553"/>
    </source>
</evidence>
<organism evidence="14 15">
    <name type="scientific">Octopus vulgaris</name>
    <name type="common">Common octopus</name>
    <dbReference type="NCBI Taxonomy" id="6645"/>
    <lineage>
        <taxon>Eukaryota</taxon>
        <taxon>Metazoa</taxon>
        <taxon>Spiralia</taxon>
        <taxon>Lophotrochozoa</taxon>
        <taxon>Mollusca</taxon>
        <taxon>Cephalopoda</taxon>
        <taxon>Coleoidea</taxon>
        <taxon>Octopodiformes</taxon>
        <taxon>Octopoda</taxon>
        <taxon>Incirrata</taxon>
        <taxon>Octopodidae</taxon>
        <taxon>Octopus</taxon>
    </lineage>
</organism>
<keyword evidence="15" id="KW-1185">Reference proteome</keyword>
<dbReference type="PROSITE" id="PS00108">
    <property type="entry name" value="PROTEIN_KINASE_ST"/>
    <property type="match status" value="1"/>
</dbReference>
<dbReference type="AlphaFoldDB" id="A0AA36AKI8"/>
<dbReference type="InterPro" id="IPR000719">
    <property type="entry name" value="Prot_kinase_dom"/>
</dbReference>
<keyword evidence="9" id="KW-0832">Ubl conjugation</keyword>
<dbReference type="GO" id="GO:0007283">
    <property type="term" value="P:spermatogenesis"/>
    <property type="evidence" value="ECO:0007669"/>
    <property type="project" value="UniProtKB-KW"/>
</dbReference>
<dbReference type="EMBL" id="OX597815">
    <property type="protein sequence ID" value="CAI9717895.1"/>
    <property type="molecule type" value="Genomic_DNA"/>
</dbReference>
<dbReference type="InterPro" id="IPR008271">
    <property type="entry name" value="Ser/Thr_kinase_AS"/>
</dbReference>
<dbReference type="FunFam" id="1.10.510.10:FF:000571">
    <property type="entry name" value="Maternal embryonic leucine zipper kinase"/>
    <property type="match status" value="1"/>
</dbReference>
<dbReference type="Pfam" id="PF06293">
    <property type="entry name" value="Kdo"/>
    <property type="match status" value="1"/>
</dbReference>
<dbReference type="GO" id="GO:0005737">
    <property type="term" value="C:cytoplasm"/>
    <property type="evidence" value="ECO:0007669"/>
    <property type="project" value="TreeGrafter"/>
</dbReference>
<dbReference type="GO" id="GO:0000226">
    <property type="term" value="P:microtubule cytoskeleton organization"/>
    <property type="evidence" value="ECO:0007669"/>
    <property type="project" value="TreeGrafter"/>
</dbReference>
<evidence type="ECO:0000256" key="1">
    <source>
        <dbReference type="ARBA" id="ARBA00001946"/>
    </source>
</evidence>
<feature type="domain" description="Protein kinase" evidence="13">
    <location>
        <begin position="1"/>
        <end position="120"/>
    </location>
</feature>
<keyword evidence="4" id="KW-0479">Metal-binding</keyword>
<evidence type="ECO:0000256" key="11">
    <source>
        <dbReference type="PROSITE-ProRule" id="PRU10141"/>
    </source>
</evidence>
<name>A0AA36AKI8_OCTVU</name>
<keyword evidence="12" id="KW-0808">Transferase</keyword>
<dbReference type="Proteomes" id="UP001162480">
    <property type="component" value="Chromosome 2"/>
</dbReference>
<dbReference type="PROSITE" id="PS00107">
    <property type="entry name" value="PROTEIN_KINASE_ATP"/>
    <property type="match status" value="1"/>
</dbReference>
<dbReference type="PANTHER" id="PTHR24346">
    <property type="entry name" value="MAP/MICROTUBULE AFFINITY-REGULATING KINASE"/>
    <property type="match status" value="1"/>
</dbReference>
<keyword evidence="7 11" id="KW-0067">ATP-binding</keyword>
<evidence type="ECO:0000256" key="2">
    <source>
        <dbReference type="ARBA" id="ARBA00022473"/>
    </source>
</evidence>
<evidence type="ECO:0000256" key="12">
    <source>
        <dbReference type="RuleBase" id="RU000304"/>
    </source>
</evidence>
<accession>A0AA36AKI8</accession>
<keyword evidence="8" id="KW-0460">Magnesium</keyword>
<dbReference type="GO" id="GO:0000287">
    <property type="term" value="F:magnesium ion binding"/>
    <property type="evidence" value="ECO:0007669"/>
    <property type="project" value="UniProtKB-ARBA"/>
</dbReference>
<keyword evidence="10" id="KW-0744">Spermatogenesis</keyword>
<evidence type="ECO:0000256" key="6">
    <source>
        <dbReference type="ARBA" id="ARBA00022782"/>
    </source>
</evidence>
<dbReference type="Gene3D" id="1.10.510.10">
    <property type="entry name" value="Transferase(Phosphotransferase) domain 1"/>
    <property type="match status" value="2"/>
</dbReference>
<dbReference type="GO" id="GO:0050321">
    <property type="term" value="F:tau-protein kinase activity"/>
    <property type="evidence" value="ECO:0007669"/>
    <property type="project" value="TreeGrafter"/>
</dbReference>
<dbReference type="InterPro" id="IPR017441">
    <property type="entry name" value="Protein_kinase_ATP_BS"/>
</dbReference>
<protein>
    <submittedName>
        <fullName evidence="14">Testis-specific serine serine/threonine-protein kinase 3-like</fullName>
    </submittedName>
</protein>
<evidence type="ECO:0000256" key="8">
    <source>
        <dbReference type="ARBA" id="ARBA00022842"/>
    </source>
</evidence>
<gene>
    <name evidence="14" type="ORF">OCTVUL_1B007988</name>
</gene>
<dbReference type="PROSITE" id="PS50011">
    <property type="entry name" value="PROTEIN_KINASE_DOM"/>
    <property type="match status" value="2"/>
</dbReference>
<evidence type="ECO:0000313" key="14">
    <source>
        <dbReference type="EMBL" id="CAI9717895.1"/>
    </source>
</evidence>
<keyword evidence="2" id="KW-0217">Developmental protein</keyword>
<keyword evidence="12" id="KW-0418">Kinase</keyword>